<name>A0A8H3LCZ7_9GLOM</name>
<protein>
    <submittedName>
        <fullName evidence="1">Uncharacterized protein</fullName>
    </submittedName>
</protein>
<comment type="caution">
    <text evidence="1">The sequence shown here is derived from an EMBL/GenBank/DDBJ whole genome shotgun (WGS) entry which is preliminary data.</text>
</comment>
<organism evidence="1 2">
    <name type="scientific">Rhizophagus clarus</name>
    <dbReference type="NCBI Taxonomy" id="94130"/>
    <lineage>
        <taxon>Eukaryota</taxon>
        <taxon>Fungi</taxon>
        <taxon>Fungi incertae sedis</taxon>
        <taxon>Mucoromycota</taxon>
        <taxon>Glomeromycotina</taxon>
        <taxon>Glomeromycetes</taxon>
        <taxon>Glomerales</taxon>
        <taxon>Glomeraceae</taxon>
        <taxon>Rhizophagus</taxon>
    </lineage>
</organism>
<evidence type="ECO:0000313" key="2">
    <source>
        <dbReference type="Proteomes" id="UP000615446"/>
    </source>
</evidence>
<dbReference type="EMBL" id="BLAL01000086">
    <property type="protein sequence ID" value="GES84864.1"/>
    <property type="molecule type" value="Genomic_DNA"/>
</dbReference>
<dbReference type="OrthoDB" id="2352140at2759"/>
<dbReference type="Proteomes" id="UP000615446">
    <property type="component" value="Unassembled WGS sequence"/>
</dbReference>
<proteinExistence type="predicted"/>
<reference evidence="1" key="1">
    <citation type="submission" date="2019-10" db="EMBL/GenBank/DDBJ databases">
        <title>Conservation and host-specific expression of non-tandemly repeated heterogenous ribosome RNA gene in arbuscular mycorrhizal fungi.</title>
        <authorList>
            <person name="Maeda T."/>
            <person name="Kobayashi Y."/>
            <person name="Nakagawa T."/>
            <person name="Ezawa T."/>
            <person name="Yamaguchi K."/>
            <person name="Bino T."/>
            <person name="Nishimoto Y."/>
            <person name="Shigenobu S."/>
            <person name="Kawaguchi M."/>
        </authorList>
    </citation>
    <scope>NUCLEOTIDE SEQUENCE</scope>
    <source>
        <strain evidence="1">HR1</strain>
    </source>
</reference>
<gene>
    <name evidence="1" type="ORF">RCL2_001195700</name>
</gene>
<dbReference type="AlphaFoldDB" id="A0A8H3LCZ7"/>
<sequence length="156" mass="18899">MKWPLSMIEKNFVGAIIKLHVLSRRRVRTPLRHGRPQRRSRNPSLNPLFSKMAATLRRKHDNQRRRRRDPRYRFPLCLLVLLLVQKIELFCLLPHQRRWRPWFPEVIYYSVDVERARSHVKEAINKGYWKKEDWPEMKNKILKLLNLNDASLDLAG</sequence>
<evidence type="ECO:0000313" key="1">
    <source>
        <dbReference type="EMBL" id="GES84864.1"/>
    </source>
</evidence>
<accession>A0A8H3LCZ7</accession>